<evidence type="ECO:0000256" key="2">
    <source>
        <dbReference type="ARBA" id="ARBA00022448"/>
    </source>
</evidence>
<dbReference type="EMBL" id="JAAZQD010000005">
    <property type="protein sequence ID" value="NKZ39866.1"/>
    <property type="molecule type" value="Genomic_DNA"/>
</dbReference>
<proteinExistence type="predicted"/>
<keyword evidence="4" id="KW-0653">Protein transport</keyword>
<dbReference type="AlphaFoldDB" id="A0A846ZPA0"/>
<dbReference type="Pfam" id="PF19574">
    <property type="entry name" value="LolA_3"/>
    <property type="match status" value="1"/>
</dbReference>
<feature type="signal peptide" evidence="5">
    <location>
        <begin position="1"/>
        <end position="24"/>
    </location>
</feature>
<evidence type="ECO:0000256" key="1">
    <source>
        <dbReference type="ARBA" id="ARBA00011245"/>
    </source>
</evidence>
<evidence type="ECO:0000256" key="5">
    <source>
        <dbReference type="SAM" id="SignalP"/>
    </source>
</evidence>
<keyword evidence="6" id="KW-0449">Lipoprotein</keyword>
<dbReference type="Gene3D" id="2.50.20.10">
    <property type="entry name" value="Lipoprotein localisation LolA/LolB/LppX"/>
    <property type="match status" value="1"/>
</dbReference>
<dbReference type="GO" id="GO:0015031">
    <property type="term" value="P:protein transport"/>
    <property type="evidence" value="ECO:0007669"/>
    <property type="project" value="UniProtKB-KW"/>
</dbReference>
<dbReference type="InterPro" id="IPR029046">
    <property type="entry name" value="LolA/LolB/LppX"/>
</dbReference>
<accession>A0A846ZPA0</accession>
<gene>
    <name evidence="6" type="ORF">HF690_12995</name>
</gene>
<evidence type="ECO:0000313" key="7">
    <source>
        <dbReference type="Proteomes" id="UP000541636"/>
    </source>
</evidence>
<keyword evidence="3 5" id="KW-0732">Signal</keyword>
<evidence type="ECO:0000313" key="6">
    <source>
        <dbReference type="EMBL" id="NKZ39866.1"/>
    </source>
</evidence>
<feature type="chain" id="PRO_5032860000" evidence="5">
    <location>
        <begin position="25"/>
        <end position="223"/>
    </location>
</feature>
<reference evidence="6 7" key="1">
    <citation type="journal article" date="2017" name="Int. J. Syst. Evol. Microbiol.">
        <title>Oleiagrimonas citrea sp. nov., a marine bacterium isolated from tidal flat sediment and emended description of the genus Oleiagrimonas Fang et al. 2015 and Oleiagrimonas soli.</title>
        <authorList>
            <person name="Yang S.H."/>
            <person name="Seo H.S."/>
            <person name="Seong C.N."/>
            <person name="Kwon K.K."/>
        </authorList>
    </citation>
    <scope>NUCLEOTIDE SEQUENCE [LARGE SCALE GENOMIC DNA]</scope>
    <source>
        <strain evidence="6 7">MEBiC09124</strain>
    </source>
</reference>
<keyword evidence="2" id="KW-0813">Transport</keyword>
<dbReference type="SUPFAM" id="SSF89392">
    <property type="entry name" value="Prokaryotic lipoproteins and lipoprotein localization factors"/>
    <property type="match status" value="1"/>
</dbReference>
<comment type="subunit">
    <text evidence="1">Monomer.</text>
</comment>
<protein>
    <submittedName>
        <fullName evidence="6">Outer membrane lipoprotein carrier protein LolA</fullName>
    </submittedName>
</protein>
<sequence length="223" mass="24072">MISGMTLRRSLGMMLALASAATWARAPETAVVDKPDALAPIAKLAQQPPTQVAFAEARFSALLSRPLVVSGQLSWEGGDRLQRHVDSPYVETTRIVDGEVSMHRAGRGTRHFSLDRAPPLKALLDSLVAVLSGDRARLSKVFTPRLDEDGGGQGWTLTLKPKSPRLARSLAHIRLDGDDRGLRCMLITEANGTLSVDLLGPLAARMPTQPTRANLTALCRHAE</sequence>
<dbReference type="CDD" id="cd16325">
    <property type="entry name" value="LolA"/>
    <property type="match status" value="1"/>
</dbReference>
<evidence type="ECO:0000256" key="4">
    <source>
        <dbReference type="ARBA" id="ARBA00022927"/>
    </source>
</evidence>
<comment type="caution">
    <text evidence="6">The sequence shown here is derived from an EMBL/GenBank/DDBJ whole genome shotgun (WGS) entry which is preliminary data.</text>
</comment>
<keyword evidence="7" id="KW-1185">Reference proteome</keyword>
<name>A0A846ZPA0_9GAMM</name>
<dbReference type="InterPro" id="IPR004564">
    <property type="entry name" value="OM_lipoprot_carrier_LolA-like"/>
</dbReference>
<evidence type="ECO:0000256" key="3">
    <source>
        <dbReference type="ARBA" id="ARBA00022729"/>
    </source>
</evidence>
<organism evidence="6 7">
    <name type="scientific">Oleiagrimonas citrea</name>
    <dbReference type="NCBI Taxonomy" id="1665687"/>
    <lineage>
        <taxon>Bacteria</taxon>
        <taxon>Pseudomonadati</taxon>
        <taxon>Pseudomonadota</taxon>
        <taxon>Gammaproteobacteria</taxon>
        <taxon>Lysobacterales</taxon>
        <taxon>Rhodanobacteraceae</taxon>
        <taxon>Oleiagrimonas</taxon>
    </lineage>
</organism>
<dbReference type="Proteomes" id="UP000541636">
    <property type="component" value="Unassembled WGS sequence"/>
</dbReference>